<dbReference type="AlphaFoldDB" id="A0A5B8R7B3"/>
<dbReference type="UniPathway" id="UPA00067">
    <property type="reaction ID" value="UER00123"/>
</dbReference>
<dbReference type="GO" id="GO:0033990">
    <property type="term" value="F:ectoine synthase activity"/>
    <property type="evidence" value="ECO:0007669"/>
    <property type="project" value="UniProtKB-EC"/>
</dbReference>
<evidence type="ECO:0000313" key="8">
    <source>
        <dbReference type="EMBL" id="QEA04520.1"/>
    </source>
</evidence>
<dbReference type="NCBIfam" id="NF009806">
    <property type="entry name" value="PRK13290.1"/>
    <property type="match status" value="1"/>
</dbReference>
<dbReference type="HAMAP" id="MF_01255">
    <property type="entry name" value="Ectoine_synth"/>
    <property type="match status" value="1"/>
</dbReference>
<comment type="catalytic activity">
    <reaction evidence="7">
        <text>(2S)-4-acetamido-2-aminobutanoate = L-ectoine + H2O</text>
        <dbReference type="Rhea" id="RHEA:17281"/>
        <dbReference type="ChEBI" id="CHEBI:15377"/>
        <dbReference type="ChEBI" id="CHEBI:58515"/>
        <dbReference type="ChEBI" id="CHEBI:58929"/>
        <dbReference type="EC" id="4.2.1.108"/>
    </reaction>
</comment>
<dbReference type="PANTHER" id="PTHR39289">
    <property type="match status" value="1"/>
</dbReference>
<organism evidence="8">
    <name type="scientific">uncultured organism</name>
    <dbReference type="NCBI Taxonomy" id="155900"/>
    <lineage>
        <taxon>unclassified sequences</taxon>
        <taxon>environmental samples</taxon>
    </lineage>
</organism>
<reference evidence="8" key="1">
    <citation type="submission" date="2019-06" db="EMBL/GenBank/DDBJ databases">
        <authorList>
            <person name="Murdoch R.W."/>
            <person name="Fathepure B."/>
        </authorList>
    </citation>
    <scope>NUCLEOTIDE SEQUENCE</scope>
</reference>
<evidence type="ECO:0000256" key="3">
    <source>
        <dbReference type="ARBA" id="ARBA00013192"/>
    </source>
</evidence>
<accession>A0A5B8R7B3</accession>
<name>A0A5B8R7B3_9ZZZZ</name>
<evidence type="ECO:0000256" key="1">
    <source>
        <dbReference type="ARBA" id="ARBA00005181"/>
    </source>
</evidence>
<dbReference type="CDD" id="cd06978">
    <property type="entry name" value="cupin_EctC"/>
    <property type="match status" value="1"/>
</dbReference>
<dbReference type="InterPro" id="IPR010462">
    <property type="entry name" value="Ectoine_synth"/>
</dbReference>
<dbReference type="PANTHER" id="PTHR39289:SF1">
    <property type="entry name" value="L-ECTOINE SYNTHASE"/>
    <property type="match status" value="1"/>
</dbReference>
<dbReference type="Gene3D" id="2.60.120.10">
    <property type="entry name" value="Jelly Rolls"/>
    <property type="match status" value="1"/>
</dbReference>
<dbReference type="InterPro" id="IPR011051">
    <property type="entry name" value="RmlC_Cupin_sf"/>
</dbReference>
<comment type="similarity">
    <text evidence="2">Belongs to the ectoine synthase family.</text>
</comment>
<evidence type="ECO:0000256" key="5">
    <source>
        <dbReference type="ARBA" id="ARBA00023239"/>
    </source>
</evidence>
<keyword evidence="5 8" id="KW-0456">Lyase</keyword>
<evidence type="ECO:0000256" key="4">
    <source>
        <dbReference type="ARBA" id="ARBA00019707"/>
    </source>
</evidence>
<proteinExistence type="inferred from homology"/>
<dbReference type="InterPro" id="IPR014710">
    <property type="entry name" value="RmlC-like_jellyroll"/>
</dbReference>
<dbReference type="Pfam" id="PF06339">
    <property type="entry name" value="Ectoine_synth"/>
    <property type="match status" value="1"/>
</dbReference>
<protein>
    <recommendedName>
        <fullName evidence="4">L-ectoine synthase</fullName>
        <ecNumber evidence="3">4.2.1.108</ecNumber>
    </recommendedName>
    <alternativeName>
        <fullName evidence="6">N-acetyldiaminobutyrate dehydratase</fullName>
    </alternativeName>
</protein>
<dbReference type="EMBL" id="MN079085">
    <property type="protein sequence ID" value="QEA04520.1"/>
    <property type="molecule type" value="Genomic_DNA"/>
</dbReference>
<dbReference type="SUPFAM" id="SSF51182">
    <property type="entry name" value="RmlC-like cupins"/>
    <property type="match status" value="1"/>
</dbReference>
<evidence type="ECO:0000256" key="6">
    <source>
        <dbReference type="ARBA" id="ARBA00033271"/>
    </source>
</evidence>
<comment type="pathway">
    <text evidence="1">Amine and polyamine biosynthesis; ectoine biosynthesis; L-ectoine from L-aspartate 4-semialdehyde: step 3/3.</text>
</comment>
<evidence type="ECO:0000256" key="2">
    <source>
        <dbReference type="ARBA" id="ARBA00009637"/>
    </source>
</evidence>
<dbReference type="GO" id="GO:0019491">
    <property type="term" value="P:ectoine biosynthetic process"/>
    <property type="evidence" value="ECO:0007669"/>
    <property type="project" value="UniProtKB-UniPathway"/>
</dbReference>
<gene>
    <name evidence="8" type="primary">ectC</name>
    <name evidence="8" type="ORF">KBTEX_00828</name>
</gene>
<sequence length="129" mass="14625">MKIVRLEEIIGTDRDVEGPDWKSRRLLLKKDGMGFSFHETIIPAGTEHTFWYKNHLEAVYCVAGNGTIEDLATGEVHEIRDGTLYALDKHDRHVLRGGTEDMRLVCAFNPPVTGREVHDEDGSYTLVED</sequence>
<evidence type="ECO:0000256" key="7">
    <source>
        <dbReference type="ARBA" id="ARBA00048714"/>
    </source>
</evidence>
<dbReference type="EC" id="4.2.1.108" evidence="3"/>